<accession>A0A7J7L4V6</accession>
<dbReference type="AlphaFoldDB" id="A0A7J7L4V6"/>
<organism evidence="1 2">
    <name type="scientific">Kingdonia uniflora</name>
    <dbReference type="NCBI Taxonomy" id="39325"/>
    <lineage>
        <taxon>Eukaryota</taxon>
        <taxon>Viridiplantae</taxon>
        <taxon>Streptophyta</taxon>
        <taxon>Embryophyta</taxon>
        <taxon>Tracheophyta</taxon>
        <taxon>Spermatophyta</taxon>
        <taxon>Magnoliopsida</taxon>
        <taxon>Ranunculales</taxon>
        <taxon>Circaeasteraceae</taxon>
        <taxon>Kingdonia</taxon>
    </lineage>
</organism>
<dbReference type="OrthoDB" id="1002340at2759"/>
<dbReference type="EMBL" id="JACGCM010002630">
    <property type="protein sequence ID" value="KAF6137671.1"/>
    <property type="molecule type" value="Genomic_DNA"/>
</dbReference>
<proteinExistence type="predicted"/>
<sequence length="196" mass="21860">MDANNFFVVVVGGKPFLPDLDICFKIFSKDGILTISLSHHDVVLAKAAFSNTLIRMFSAGRPPLDDIQRTIKLLWGTTGSVNAGLFDPRHRITPCGLIELVEKEFVEPEKAYENTIVEYYASNGNGHNQKDCMERGVISDSDLNMGECILNIDELVTLVVKKSKAKKPFIALSMETRSMCALMGHVEGWLQFEYTV</sequence>
<evidence type="ECO:0000313" key="2">
    <source>
        <dbReference type="Proteomes" id="UP000541444"/>
    </source>
</evidence>
<comment type="caution">
    <text evidence="1">The sequence shown here is derived from an EMBL/GenBank/DDBJ whole genome shotgun (WGS) entry which is preliminary data.</text>
</comment>
<protein>
    <submittedName>
        <fullName evidence="1">Uncharacterized protein</fullName>
    </submittedName>
</protein>
<dbReference type="Proteomes" id="UP000541444">
    <property type="component" value="Unassembled WGS sequence"/>
</dbReference>
<evidence type="ECO:0000313" key="1">
    <source>
        <dbReference type="EMBL" id="KAF6137671.1"/>
    </source>
</evidence>
<name>A0A7J7L4V6_9MAGN</name>
<gene>
    <name evidence="1" type="ORF">GIB67_023605</name>
</gene>
<keyword evidence="2" id="KW-1185">Reference proteome</keyword>
<reference evidence="1 2" key="1">
    <citation type="journal article" date="2020" name="IScience">
        <title>Genome Sequencing of the Endangered Kingdonia uniflora (Circaeasteraceae, Ranunculales) Reveals Potential Mechanisms of Evolutionary Specialization.</title>
        <authorList>
            <person name="Sun Y."/>
            <person name="Deng T."/>
            <person name="Zhang A."/>
            <person name="Moore M.J."/>
            <person name="Landis J.B."/>
            <person name="Lin N."/>
            <person name="Zhang H."/>
            <person name="Zhang X."/>
            <person name="Huang J."/>
            <person name="Zhang X."/>
            <person name="Sun H."/>
            <person name="Wang H."/>
        </authorList>
    </citation>
    <scope>NUCLEOTIDE SEQUENCE [LARGE SCALE GENOMIC DNA]</scope>
    <source>
        <strain evidence="1">TB1705</strain>
        <tissue evidence="1">Leaf</tissue>
    </source>
</reference>